<organism evidence="6 7">
    <name type="scientific">Subdoligranulum variabile</name>
    <dbReference type="NCBI Taxonomy" id="214851"/>
    <lineage>
        <taxon>Bacteria</taxon>
        <taxon>Bacillati</taxon>
        <taxon>Bacillota</taxon>
        <taxon>Clostridia</taxon>
        <taxon>Eubacteriales</taxon>
        <taxon>Oscillospiraceae</taxon>
        <taxon>Subdoligranulum</taxon>
    </lineage>
</organism>
<dbReference type="Proteomes" id="UP000782880">
    <property type="component" value="Unassembled WGS sequence"/>
</dbReference>
<evidence type="ECO:0000256" key="1">
    <source>
        <dbReference type="ARBA" id="ARBA00005750"/>
    </source>
</evidence>
<dbReference type="GO" id="GO:0004725">
    <property type="term" value="F:protein tyrosine phosphatase activity"/>
    <property type="evidence" value="ECO:0007669"/>
    <property type="project" value="UniProtKB-EC"/>
</dbReference>
<dbReference type="PANTHER" id="PTHR39181">
    <property type="entry name" value="TYROSINE-PROTEIN PHOSPHATASE YWQE"/>
    <property type="match status" value="1"/>
</dbReference>
<dbReference type="InterPro" id="IPR016195">
    <property type="entry name" value="Pol/histidinol_Pase-like"/>
</dbReference>
<dbReference type="PIRSF" id="PIRSF016557">
    <property type="entry name" value="Caps_synth_CpsB"/>
    <property type="match status" value="1"/>
</dbReference>
<name>A0A921ILA3_9FIRM</name>
<dbReference type="AlphaFoldDB" id="A0A921ILA3"/>
<comment type="catalytic activity">
    <reaction evidence="5">
        <text>O-phospho-L-tyrosyl-[protein] + H2O = L-tyrosyl-[protein] + phosphate</text>
        <dbReference type="Rhea" id="RHEA:10684"/>
        <dbReference type="Rhea" id="RHEA-COMP:10136"/>
        <dbReference type="Rhea" id="RHEA-COMP:20101"/>
        <dbReference type="ChEBI" id="CHEBI:15377"/>
        <dbReference type="ChEBI" id="CHEBI:43474"/>
        <dbReference type="ChEBI" id="CHEBI:46858"/>
        <dbReference type="ChEBI" id="CHEBI:61978"/>
        <dbReference type="EC" id="3.1.3.48"/>
    </reaction>
</comment>
<accession>A0A921ILA3</accession>
<protein>
    <recommendedName>
        <fullName evidence="2">protein-tyrosine-phosphatase</fullName>
        <ecNumber evidence="2">3.1.3.48</ecNumber>
    </recommendedName>
</protein>
<dbReference type="PANTHER" id="PTHR39181:SF1">
    <property type="entry name" value="TYROSINE-PROTEIN PHOSPHATASE YWQE"/>
    <property type="match status" value="1"/>
</dbReference>
<dbReference type="Pfam" id="PF19567">
    <property type="entry name" value="CpsB_CapC"/>
    <property type="match status" value="1"/>
</dbReference>
<comment type="caution">
    <text evidence="6">The sequence shown here is derived from an EMBL/GenBank/DDBJ whole genome shotgun (WGS) entry which is preliminary data.</text>
</comment>
<gene>
    <name evidence="6" type="ORF">K8V20_08620</name>
</gene>
<reference evidence="6" key="2">
    <citation type="submission" date="2021-09" db="EMBL/GenBank/DDBJ databases">
        <authorList>
            <person name="Gilroy R."/>
        </authorList>
    </citation>
    <scope>NUCLEOTIDE SEQUENCE</scope>
    <source>
        <strain evidence="6">ChiBcec21-2208</strain>
    </source>
</reference>
<comment type="similarity">
    <text evidence="1">Belongs to the metallo-dependent hydrolases superfamily. CpsB/CapC family.</text>
</comment>
<evidence type="ECO:0000313" key="6">
    <source>
        <dbReference type="EMBL" id="HJG28686.1"/>
    </source>
</evidence>
<evidence type="ECO:0000256" key="4">
    <source>
        <dbReference type="ARBA" id="ARBA00022912"/>
    </source>
</evidence>
<dbReference type="InterPro" id="IPR016667">
    <property type="entry name" value="Caps_polysacc_synth_CpsB/CapC"/>
</dbReference>
<dbReference type="EC" id="3.1.3.48" evidence="2"/>
<dbReference type="Gene3D" id="3.20.20.140">
    <property type="entry name" value="Metal-dependent hydrolases"/>
    <property type="match status" value="1"/>
</dbReference>
<sequence length="249" mass="28290">MQLVDLHCHILPGIDDGAKDIDVSMQLLQQEMRDDVVGICFTPHFYYERNTVEAFVANRKQAFSAVTDQIKRNGFRIAVKTGAEVYFTPALPSLNLKKLAFYGTNYILIELPTTFHPSGIEDVLYEVQQQGYTPILAHVERYPYVTENPGLLYDWVSSGSLAQINASGLIRNGHTAKLLQKYIDWNMVHLLCTDAHHPEKRPAQLGAAFSTLPTSVQKHFQKNAIDIFLGNDVHPPEPVQPRYRFGHWR</sequence>
<keyword evidence="4" id="KW-0904">Protein phosphatase</keyword>
<evidence type="ECO:0000256" key="5">
    <source>
        <dbReference type="ARBA" id="ARBA00051722"/>
    </source>
</evidence>
<proteinExistence type="inferred from homology"/>
<reference evidence="6" key="1">
    <citation type="journal article" date="2021" name="PeerJ">
        <title>Extensive microbial diversity within the chicken gut microbiome revealed by metagenomics and culture.</title>
        <authorList>
            <person name="Gilroy R."/>
            <person name="Ravi A."/>
            <person name="Getino M."/>
            <person name="Pursley I."/>
            <person name="Horton D.L."/>
            <person name="Alikhan N.F."/>
            <person name="Baker D."/>
            <person name="Gharbi K."/>
            <person name="Hall N."/>
            <person name="Watson M."/>
            <person name="Adriaenssens E.M."/>
            <person name="Foster-Nyarko E."/>
            <person name="Jarju S."/>
            <person name="Secka A."/>
            <person name="Antonio M."/>
            <person name="Oren A."/>
            <person name="Chaudhuri R.R."/>
            <person name="La Ragione R."/>
            <person name="Hildebrand F."/>
            <person name="Pallen M.J."/>
        </authorList>
    </citation>
    <scope>NUCLEOTIDE SEQUENCE</scope>
    <source>
        <strain evidence="6">ChiBcec21-2208</strain>
    </source>
</reference>
<evidence type="ECO:0000256" key="2">
    <source>
        <dbReference type="ARBA" id="ARBA00013064"/>
    </source>
</evidence>
<dbReference type="GO" id="GO:0030145">
    <property type="term" value="F:manganese ion binding"/>
    <property type="evidence" value="ECO:0007669"/>
    <property type="project" value="InterPro"/>
</dbReference>
<evidence type="ECO:0000256" key="3">
    <source>
        <dbReference type="ARBA" id="ARBA00022801"/>
    </source>
</evidence>
<dbReference type="SUPFAM" id="SSF89550">
    <property type="entry name" value="PHP domain-like"/>
    <property type="match status" value="1"/>
</dbReference>
<evidence type="ECO:0000313" key="7">
    <source>
        <dbReference type="Proteomes" id="UP000782880"/>
    </source>
</evidence>
<keyword evidence="3" id="KW-0378">Hydrolase</keyword>
<dbReference type="EMBL" id="DYVE01000223">
    <property type="protein sequence ID" value="HJG28686.1"/>
    <property type="molecule type" value="Genomic_DNA"/>
</dbReference>